<accession>A0A7J0E1Q0</accession>
<evidence type="ECO:0000313" key="3">
    <source>
        <dbReference type="Proteomes" id="UP000585474"/>
    </source>
</evidence>
<dbReference type="AlphaFoldDB" id="A0A7J0E1Q0"/>
<keyword evidence="3" id="KW-1185">Reference proteome</keyword>
<organism evidence="2 3">
    <name type="scientific">Actinidia rufa</name>
    <dbReference type="NCBI Taxonomy" id="165716"/>
    <lineage>
        <taxon>Eukaryota</taxon>
        <taxon>Viridiplantae</taxon>
        <taxon>Streptophyta</taxon>
        <taxon>Embryophyta</taxon>
        <taxon>Tracheophyta</taxon>
        <taxon>Spermatophyta</taxon>
        <taxon>Magnoliopsida</taxon>
        <taxon>eudicotyledons</taxon>
        <taxon>Gunneridae</taxon>
        <taxon>Pentapetalae</taxon>
        <taxon>asterids</taxon>
        <taxon>Ericales</taxon>
        <taxon>Actinidiaceae</taxon>
        <taxon>Actinidia</taxon>
    </lineage>
</organism>
<dbReference type="EMBL" id="BJWL01000001">
    <property type="protein sequence ID" value="GFY80212.1"/>
    <property type="molecule type" value="Genomic_DNA"/>
</dbReference>
<proteinExistence type="predicted"/>
<evidence type="ECO:0000313" key="2">
    <source>
        <dbReference type="EMBL" id="GFY80212.1"/>
    </source>
</evidence>
<evidence type="ECO:0000256" key="1">
    <source>
        <dbReference type="SAM" id="MobiDB-lite"/>
    </source>
</evidence>
<feature type="compositionally biased region" description="Polar residues" evidence="1">
    <location>
        <begin position="63"/>
        <end position="74"/>
    </location>
</feature>
<gene>
    <name evidence="2" type="ORF">Acr_01g0000210</name>
</gene>
<comment type="caution">
    <text evidence="2">The sequence shown here is derived from an EMBL/GenBank/DDBJ whole genome shotgun (WGS) entry which is preliminary data.</text>
</comment>
<reference evidence="2 3" key="1">
    <citation type="submission" date="2019-07" db="EMBL/GenBank/DDBJ databases">
        <title>De Novo Assembly of kiwifruit Actinidia rufa.</title>
        <authorList>
            <person name="Sugita-Konishi S."/>
            <person name="Sato K."/>
            <person name="Mori E."/>
            <person name="Abe Y."/>
            <person name="Kisaki G."/>
            <person name="Hamano K."/>
            <person name="Suezawa K."/>
            <person name="Otani M."/>
            <person name="Fukuda T."/>
            <person name="Manabe T."/>
            <person name="Gomi K."/>
            <person name="Tabuchi M."/>
            <person name="Akimitsu K."/>
            <person name="Kataoka I."/>
        </authorList>
    </citation>
    <scope>NUCLEOTIDE SEQUENCE [LARGE SCALE GENOMIC DNA]</scope>
    <source>
        <strain evidence="3">cv. Fuchu</strain>
    </source>
</reference>
<feature type="region of interest" description="Disordered" evidence="1">
    <location>
        <begin position="54"/>
        <end position="74"/>
    </location>
</feature>
<name>A0A7J0E1Q0_9ERIC</name>
<protein>
    <submittedName>
        <fullName evidence="2">Uncharacterized protein</fullName>
    </submittedName>
</protein>
<dbReference type="Proteomes" id="UP000585474">
    <property type="component" value="Unassembled WGS sequence"/>
</dbReference>
<sequence length="74" mass="7937">MKGFDEMGCDMANNTLDLCRCGLQEVGKAEHLDAALAEDEIDRLSKMRTALQDHSRVGGWGGNPSTSAPGLSTR</sequence>